<dbReference type="InterPro" id="IPR040183">
    <property type="entry name" value="THUMPD1-like"/>
</dbReference>
<feature type="non-terminal residue" evidence="4">
    <location>
        <position position="1"/>
    </location>
</feature>
<accession>T2M4T3</accession>
<evidence type="ECO:0000256" key="1">
    <source>
        <dbReference type="PROSITE-ProRule" id="PRU00529"/>
    </source>
</evidence>
<dbReference type="PANTHER" id="PTHR13452:SF10">
    <property type="entry name" value="THUMP DOMAIN-CONTAINING PROTEIN 1"/>
    <property type="match status" value="1"/>
</dbReference>
<reference evidence="4" key="1">
    <citation type="journal article" date="2013" name="Genome Biol. Evol.">
        <title>Punctuated emergences of genetic and phenotypic innovations in eumetazoan, bilaterian, euteleostome, and hominidae ancestors.</title>
        <authorList>
            <person name="Wenger Y."/>
            <person name="Galliot B."/>
        </authorList>
    </citation>
    <scope>NUCLEOTIDE SEQUENCE</scope>
    <source>
        <tissue evidence="4">Whole animals</tissue>
    </source>
</reference>
<dbReference type="SUPFAM" id="SSF143437">
    <property type="entry name" value="THUMP domain-like"/>
    <property type="match status" value="1"/>
</dbReference>
<feature type="compositionally biased region" description="Polar residues" evidence="2">
    <location>
        <begin position="324"/>
        <end position="340"/>
    </location>
</feature>
<dbReference type="GO" id="GO:0006400">
    <property type="term" value="P:tRNA modification"/>
    <property type="evidence" value="ECO:0007669"/>
    <property type="project" value="InterPro"/>
</dbReference>
<name>T2M4T3_HYDVU</name>
<keyword evidence="1" id="KW-0694">RNA-binding</keyword>
<evidence type="ECO:0000259" key="3">
    <source>
        <dbReference type="PROSITE" id="PS51165"/>
    </source>
</evidence>
<gene>
    <name evidence="4" type="primary">THUMPD1</name>
</gene>
<dbReference type="Gene3D" id="3.30.2300.10">
    <property type="entry name" value="THUMP superfamily"/>
    <property type="match status" value="1"/>
</dbReference>
<organism evidence="4">
    <name type="scientific">Hydra vulgaris</name>
    <name type="common">Hydra</name>
    <name type="synonym">Hydra attenuata</name>
    <dbReference type="NCBI Taxonomy" id="6087"/>
    <lineage>
        <taxon>Eukaryota</taxon>
        <taxon>Metazoa</taxon>
        <taxon>Cnidaria</taxon>
        <taxon>Hydrozoa</taxon>
        <taxon>Hydroidolina</taxon>
        <taxon>Anthoathecata</taxon>
        <taxon>Aplanulata</taxon>
        <taxon>Hydridae</taxon>
        <taxon>Hydra</taxon>
    </lineage>
</organism>
<proteinExistence type="evidence at transcript level"/>
<dbReference type="PROSITE" id="PS51165">
    <property type="entry name" value="THUMP"/>
    <property type="match status" value="1"/>
</dbReference>
<evidence type="ECO:0000256" key="2">
    <source>
        <dbReference type="SAM" id="MobiDB-lite"/>
    </source>
</evidence>
<dbReference type="GO" id="GO:0003723">
    <property type="term" value="F:RNA binding"/>
    <property type="evidence" value="ECO:0007669"/>
    <property type="project" value="UniProtKB-UniRule"/>
</dbReference>
<feature type="region of interest" description="Disordered" evidence="2">
    <location>
        <begin position="319"/>
        <end position="340"/>
    </location>
</feature>
<evidence type="ECO:0000313" key="4">
    <source>
        <dbReference type="EMBL" id="CDG66957.1"/>
    </source>
</evidence>
<dbReference type="AlphaFoldDB" id="T2M4T3"/>
<dbReference type="OrthoDB" id="367221at2759"/>
<feature type="domain" description="THUMP" evidence="3">
    <location>
        <begin position="142"/>
        <end position="250"/>
    </location>
</feature>
<dbReference type="EMBL" id="HAAD01000725">
    <property type="protein sequence ID" value="CDG66957.1"/>
    <property type="molecule type" value="mRNA"/>
</dbReference>
<protein>
    <submittedName>
        <fullName evidence="4">THUMP domain-containing protein 1</fullName>
    </submittedName>
</protein>
<dbReference type="CDD" id="cd11717">
    <property type="entry name" value="THUMP_THUMPD1_like"/>
    <property type="match status" value="1"/>
</dbReference>
<dbReference type="Pfam" id="PF02926">
    <property type="entry name" value="THUMP"/>
    <property type="match status" value="1"/>
</dbReference>
<sequence length="340" mass="39240">SVLFSDLAIKKKSNMADSRKRKNKAYYKSSWKKGNWAEELKPNIQGFIITCNCNEKQTVQECYRLLNEYAEKRYGPEVCEETNESYEDIDVDKALKKEVDEIKKMKDTQRRFTSVKNKAKNVIFIKTTLPDPSQLSFDIYSDILSSQVRKTKFCLRLLPVVKTCYAKFDQIIAAATPLIEKFFHQSKSPFTFCIMWKVRCNNLLKKEEVVSRLVEIIFSEERGHTTDYNAPKYVFNLDIIGNVCCFGFLEDYFKFKKYNLDLIVTEKSNNLEKTLKDADNLPQIVQGTCNKESQVSAEPALTLEATISENVDSISLDHNEEQDSNTSLQSQVNCENNETS</sequence>
<dbReference type="InterPro" id="IPR004114">
    <property type="entry name" value="THUMP_dom"/>
</dbReference>
<dbReference type="PANTHER" id="PTHR13452">
    <property type="entry name" value="THUMP DOMAIN CONTAINING PROTEIN 1-RELATED"/>
    <property type="match status" value="1"/>
</dbReference>